<protein>
    <submittedName>
        <fullName evidence="1">Uncharacterized protein</fullName>
    </submittedName>
</protein>
<sequence length="70" mass="7761">MRREIKEVLVYTAENSAMAKMLVEKLKQMKIPARLGVESAAAGVFGISEGSRTILVPEEFAQRARKALLK</sequence>
<dbReference type="AlphaFoldDB" id="A0A1G1WEL0"/>
<name>A0A1G1WEL0_9BACT</name>
<dbReference type="Proteomes" id="UP000178162">
    <property type="component" value="Unassembled WGS sequence"/>
</dbReference>
<evidence type="ECO:0000313" key="2">
    <source>
        <dbReference type="Proteomes" id="UP000178162"/>
    </source>
</evidence>
<comment type="caution">
    <text evidence="1">The sequence shown here is derived from an EMBL/GenBank/DDBJ whole genome shotgun (WGS) entry which is preliminary data.</text>
</comment>
<proteinExistence type="predicted"/>
<evidence type="ECO:0000313" key="1">
    <source>
        <dbReference type="EMBL" id="OGY26142.1"/>
    </source>
</evidence>
<accession>A0A1G1WEL0</accession>
<organism evidence="1 2">
    <name type="scientific">Candidatus Woykebacteria bacterium RBG_16_39_9b</name>
    <dbReference type="NCBI Taxonomy" id="1802595"/>
    <lineage>
        <taxon>Bacteria</taxon>
        <taxon>Candidatus Woykeibacteriota</taxon>
    </lineage>
</organism>
<dbReference type="EMBL" id="MHCR01000001">
    <property type="protein sequence ID" value="OGY26142.1"/>
    <property type="molecule type" value="Genomic_DNA"/>
</dbReference>
<gene>
    <name evidence="1" type="ORF">A2134_00860</name>
</gene>
<dbReference type="STRING" id="1802595.A2134_00860"/>
<reference evidence="1 2" key="1">
    <citation type="journal article" date="2016" name="Nat. Commun.">
        <title>Thousands of microbial genomes shed light on interconnected biogeochemical processes in an aquifer system.</title>
        <authorList>
            <person name="Anantharaman K."/>
            <person name="Brown C.T."/>
            <person name="Hug L.A."/>
            <person name="Sharon I."/>
            <person name="Castelle C.J."/>
            <person name="Probst A.J."/>
            <person name="Thomas B.C."/>
            <person name="Singh A."/>
            <person name="Wilkins M.J."/>
            <person name="Karaoz U."/>
            <person name="Brodie E.L."/>
            <person name="Williams K.H."/>
            <person name="Hubbard S.S."/>
            <person name="Banfield J.F."/>
        </authorList>
    </citation>
    <scope>NUCLEOTIDE SEQUENCE [LARGE SCALE GENOMIC DNA]</scope>
</reference>